<keyword evidence="3" id="KW-1185">Reference proteome</keyword>
<protein>
    <recommendedName>
        <fullName evidence="1">NurA domain-containing protein</fullName>
    </recommendedName>
</protein>
<dbReference type="InterPro" id="IPR018977">
    <property type="entry name" value="NurA_domain"/>
</dbReference>
<comment type="caution">
    <text evidence="2">The sequence shown here is derived from an EMBL/GenBank/DDBJ whole genome shotgun (WGS) entry which is preliminary data.</text>
</comment>
<dbReference type="OrthoDB" id="148226at2157"/>
<dbReference type="Proteomes" id="UP000035301">
    <property type="component" value="Unassembled WGS sequence"/>
</dbReference>
<gene>
    <name evidence="2" type="ORF">SZ63_08855</name>
</gene>
<dbReference type="EMBL" id="JXOJ01000004">
    <property type="protein sequence ID" value="KLK87723.1"/>
    <property type="molecule type" value="Genomic_DNA"/>
</dbReference>
<feature type="domain" description="NurA" evidence="1">
    <location>
        <begin position="51"/>
        <end position="306"/>
    </location>
</feature>
<dbReference type="AlphaFoldDB" id="A0A0H1QXQ1"/>
<name>A0A0H1QXQ1_9EURY</name>
<dbReference type="STRING" id="1550566.SZ63_08855"/>
<reference evidence="2 3" key="1">
    <citation type="journal article" date="2015" name="Int. J. Syst. Evol. Microbiol.">
        <title>Methanoculleus sediminis sp. nov., a methanogen from sediments near a submarine mud volcano.</title>
        <authorList>
            <person name="Chen S.C."/>
            <person name="Chen M.F."/>
            <person name="Lai M.C."/>
            <person name="Weng C.Y."/>
            <person name="Wu S.Y."/>
            <person name="Lin S."/>
            <person name="Yang T.F."/>
            <person name="Chen P.C."/>
        </authorList>
    </citation>
    <scope>NUCLEOTIDE SEQUENCE [LARGE SCALE GENOMIC DNA]</scope>
    <source>
        <strain evidence="2 3">S3Fa</strain>
    </source>
</reference>
<evidence type="ECO:0000259" key="1">
    <source>
        <dbReference type="SMART" id="SM00933"/>
    </source>
</evidence>
<dbReference type="Pfam" id="PF09376">
    <property type="entry name" value="NurA"/>
    <property type="match status" value="1"/>
</dbReference>
<dbReference type="RefSeq" id="WP_048184374.1">
    <property type="nucleotide sequence ID" value="NZ_JXOJ01000004.1"/>
</dbReference>
<evidence type="ECO:0000313" key="2">
    <source>
        <dbReference type="EMBL" id="KLK87723.1"/>
    </source>
</evidence>
<organism evidence="2 3">
    <name type="scientific">Methanoculleus sediminis</name>
    <dbReference type="NCBI Taxonomy" id="1550566"/>
    <lineage>
        <taxon>Archaea</taxon>
        <taxon>Methanobacteriati</taxon>
        <taxon>Methanobacteriota</taxon>
        <taxon>Stenosarchaea group</taxon>
        <taxon>Methanomicrobia</taxon>
        <taxon>Methanomicrobiales</taxon>
        <taxon>Methanomicrobiaceae</taxon>
        <taxon>Methanoculleus</taxon>
    </lineage>
</organism>
<accession>A0A0H1QXQ1</accession>
<evidence type="ECO:0000313" key="3">
    <source>
        <dbReference type="Proteomes" id="UP000035301"/>
    </source>
</evidence>
<dbReference type="PATRIC" id="fig|1550566.3.peg.1925"/>
<dbReference type="SMART" id="SM00933">
    <property type="entry name" value="NurA"/>
    <property type="match status" value="1"/>
</dbReference>
<proteinExistence type="predicted"/>
<sequence>MTDPNIVYRDAIRRIAGRIRECAPPDLAGRFAAAGGFDTSSYRRCPSRFDGAVCAVDGSNTVILDAGSFAVAAVRASVSSYADGSRLHHRTTPLQIVTVNPGKGNVDFDEIYHDCFHCTPKVHLDHDDPVRNTAVIRDTLEFWAAMEMAAELDAGDLIVLDGTLQVRHASHDEVVERLLNLCNLRGVLIAAVTKRTSLTWGGGHPIVPAAEGLARDLGIPGPWYLCVSAAEGLIDRLETHSWKQRGEQYVARLHPRAERAFKVEIPAFYSAEMVERVFSALAAYADDGRVTGYPYPLLDAHLTTKIGKDAVEQVRQDIIRDMDRLGMTLSDYTGLFGDYHDEFDRY</sequence>